<keyword evidence="4" id="KW-1185">Reference proteome</keyword>
<protein>
    <recommendedName>
        <fullName evidence="2">DUF2383 domain-containing protein</fullName>
    </recommendedName>
</protein>
<dbReference type="KEGG" id="fmr:Fuma_03805"/>
<dbReference type="Gene3D" id="1.20.1260.10">
    <property type="match status" value="1"/>
</dbReference>
<evidence type="ECO:0000256" key="1">
    <source>
        <dbReference type="SAM" id="MobiDB-lite"/>
    </source>
</evidence>
<feature type="domain" description="DUF2383" evidence="2">
    <location>
        <begin position="15"/>
        <end position="114"/>
    </location>
</feature>
<reference evidence="3 4" key="1">
    <citation type="journal article" date="2016" name="Front. Microbiol.">
        <title>Fuerstia marisgermanicae gen. nov., sp. nov., an Unusual Member of the Phylum Planctomycetes from the German Wadden Sea.</title>
        <authorList>
            <person name="Kohn T."/>
            <person name="Heuer A."/>
            <person name="Jogler M."/>
            <person name="Vollmers J."/>
            <person name="Boedeker C."/>
            <person name="Bunk B."/>
            <person name="Rast P."/>
            <person name="Borchert D."/>
            <person name="Glockner I."/>
            <person name="Freese H.M."/>
            <person name="Klenk H.P."/>
            <person name="Overmann J."/>
            <person name="Kaster A.K."/>
            <person name="Rohde M."/>
            <person name="Wiegand S."/>
            <person name="Jogler C."/>
        </authorList>
    </citation>
    <scope>NUCLEOTIDE SEQUENCE [LARGE SCALE GENOMIC DNA]</scope>
    <source>
        <strain evidence="3 4">NH11</strain>
    </source>
</reference>
<sequence>MIRVNISLGLSAAEVKHLHTLAQVNVDCRDCFREAMVQSTSPEIRVTFAALAKECGHHADALRNLLSANADTPPTSTSMRGAADCLWMSLRATFGDTSEALLSEAHRMAEYAEQCYVQTLQSINGRAVRQLISEQLAAVRKSASHIQNLRDHQAGRSSPGGSVERNAHRTL</sequence>
<evidence type="ECO:0000313" key="4">
    <source>
        <dbReference type="Proteomes" id="UP000187735"/>
    </source>
</evidence>
<dbReference type="Proteomes" id="UP000187735">
    <property type="component" value="Chromosome"/>
</dbReference>
<dbReference type="InterPro" id="IPR012347">
    <property type="entry name" value="Ferritin-like"/>
</dbReference>
<organism evidence="3 4">
    <name type="scientific">Fuerstiella marisgermanici</name>
    <dbReference type="NCBI Taxonomy" id="1891926"/>
    <lineage>
        <taxon>Bacteria</taxon>
        <taxon>Pseudomonadati</taxon>
        <taxon>Planctomycetota</taxon>
        <taxon>Planctomycetia</taxon>
        <taxon>Planctomycetales</taxon>
        <taxon>Planctomycetaceae</taxon>
        <taxon>Fuerstiella</taxon>
    </lineage>
</organism>
<gene>
    <name evidence="3" type="ORF">Fuma_03805</name>
</gene>
<name>A0A1P8WJF2_9PLAN</name>
<dbReference type="NCBIfam" id="TIGR02284">
    <property type="entry name" value="PA2169 family four-helix-bundle protein"/>
    <property type="match status" value="1"/>
</dbReference>
<dbReference type="Pfam" id="PF09537">
    <property type="entry name" value="DUF2383"/>
    <property type="match status" value="1"/>
</dbReference>
<dbReference type="AlphaFoldDB" id="A0A1P8WJF2"/>
<feature type="region of interest" description="Disordered" evidence="1">
    <location>
        <begin position="143"/>
        <end position="171"/>
    </location>
</feature>
<dbReference type="InterPro" id="IPR011971">
    <property type="entry name" value="CHP02284"/>
</dbReference>
<evidence type="ECO:0000259" key="2">
    <source>
        <dbReference type="Pfam" id="PF09537"/>
    </source>
</evidence>
<dbReference type="RefSeq" id="WP_077025534.1">
    <property type="nucleotide sequence ID" value="NZ_CP017641.1"/>
</dbReference>
<evidence type="ECO:0000313" key="3">
    <source>
        <dbReference type="EMBL" id="APZ94181.1"/>
    </source>
</evidence>
<dbReference type="EMBL" id="CP017641">
    <property type="protein sequence ID" value="APZ94181.1"/>
    <property type="molecule type" value="Genomic_DNA"/>
</dbReference>
<proteinExistence type="predicted"/>
<accession>A0A1P8WJF2</accession>
<dbReference type="InterPro" id="IPR019052">
    <property type="entry name" value="DUF2383"/>
</dbReference>